<gene>
    <name evidence="2" type="ORF">ANN_24460</name>
</gene>
<keyword evidence="3" id="KW-1185">Reference proteome</keyword>
<sequence>MASLFAVHRNMPPRGEERGRKHTRQQLRMHASGMSYPRNMGGVIVRGRRIKCITFADDMASLAEEEMILKDMLLELNDSCEQYGMKISTTETWTLRRSEKKRNVDMEKNGTYEVKLFWKDWV</sequence>
<reference evidence="2 3" key="1">
    <citation type="journal article" date="2022" name="Allergy">
        <title>Genome assembly and annotation of Periplaneta americana reveal a comprehensive cockroach allergen profile.</title>
        <authorList>
            <person name="Wang L."/>
            <person name="Xiong Q."/>
            <person name="Saelim N."/>
            <person name="Wang L."/>
            <person name="Nong W."/>
            <person name="Wan A.T."/>
            <person name="Shi M."/>
            <person name="Liu X."/>
            <person name="Cao Q."/>
            <person name="Hui J.H.L."/>
            <person name="Sookrung N."/>
            <person name="Leung T.F."/>
            <person name="Tungtrongchitr A."/>
            <person name="Tsui S.K.W."/>
        </authorList>
    </citation>
    <scope>NUCLEOTIDE SEQUENCE [LARGE SCALE GENOMIC DNA]</scope>
    <source>
        <strain evidence="2">PWHHKU_190912</strain>
    </source>
</reference>
<protein>
    <recommendedName>
        <fullName evidence="4">Reverse transcriptase domain-containing protein</fullName>
    </recommendedName>
</protein>
<evidence type="ECO:0000313" key="3">
    <source>
        <dbReference type="Proteomes" id="UP001148838"/>
    </source>
</evidence>
<feature type="region of interest" description="Disordered" evidence="1">
    <location>
        <begin position="1"/>
        <end position="22"/>
    </location>
</feature>
<evidence type="ECO:0000313" key="2">
    <source>
        <dbReference type="EMBL" id="KAJ4428423.1"/>
    </source>
</evidence>
<name>A0ABQ8S360_PERAM</name>
<accession>A0ABQ8S360</accession>
<organism evidence="2 3">
    <name type="scientific">Periplaneta americana</name>
    <name type="common">American cockroach</name>
    <name type="synonym">Blatta americana</name>
    <dbReference type="NCBI Taxonomy" id="6978"/>
    <lineage>
        <taxon>Eukaryota</taxon>
        <taxon>Metazoa</taxon>
        <taxon>Ecdysozoa</taxon>
        <taxon>Arthropoda</taxon>
        <taxon>Hexapoda</taxon>
        <taxon>Insecta</taxon>
        <taxon>Pterygota</taxon>
        <taxon>Neoptera</taxon>
        <taxon>Polyneoptera</taxon>
        <taxon>Dictyoptera</taxon>
        <taxon>Blattodea</taxon>
        <taxon>Blattoidea</taxon>
        <taxon>Blattidae</taxon>
        <taxon>Blattinae</taxon>
        <taxon>Periplaneta</taxon>
    </lineage>
</organism>
<proteinExistence type="predicted"/>
<comment type="caution">
    <text evidence="2">The sequence shown here is derived from an EMBL/GenBank/DDBJ whole genome shotgun (WGS) entry which is preliminary data.</text>
</comment>
<dbReference type="Proteomes" id="UP001148838">
    <property type="component" value="Unassembled WGS sequence"/>
</dbReference>
<evidence type="ECO:0000256" key="1">
    <source>
        <dbReference type="SAM" id="MobiDB-lite"/>
    </source>
</evidence>
<dbReference type="EMBL" id="JAJSOF020000037">
    <property type="protein sequence ID" value="KAJ4428423.1"/>
    <property type="molecule type" value="Genomic_DNA"/>
</dbReference>
<evidence type="ECO:0008006" key="4">
    <source>
        <dbReference type="Google" id="ProtNLM"/>
    </source>
</evidence>